<gene>
    <name evidence="1" type="ORF">IAB91_04730</name>
</gene>
<dbReference type="PANTHER" id="PTHR10443">
    <property type="entry name" value="MICROSOMAL DIPEPTIDASE"/>
    <property type="match status" value="1"/>
</dbReference>
<dbReference type="CDD" id="cd01301">
    <property type="entry name" value="rDP_like"/>
    <property type="match status" value="1"/>
</dbReference>
<dbReference type="PROSITE" id="PS51365">
    <property type="entry name" value="RENAL_DIPEPTIDASE_2"/>
    <property type="match status" value="1"/>
</dbReference>
<evidence type="ECO:0000313" key="1">
    <source>
        <dbReference type="EMBL" id="MBO8474577.1"/>
    </source>
</evidence>
<comment type="caution">
    <text evidence="1">The sequence shown here is derived from an EMBL/GenBank/DDBJ whole genome shotgun (WGS) entry which is preliminary data.</text>
</comment>
<dbReference type="InterPro" id="IPR008257">
    <property type="entry name" value="Pept_M19"/>
</dbReference>
<dbReference type="GO" id="GO:0070573">
    <property type="term" value="F:metallodipeptidase activity"/>
    <property type="evidence" value="ECO:0007669"/>
    <property type="project" value="InterPro"/>
</dbReference>
<proteinExistence type="predicted"/>
<reference evidence="1" key="2">
    <citation type="journal article" date="2021" name="PeerJ">
        <title>Extensive microbial diversity within the chicken gut microbiome revealed by metagenomics and culture.</title>
        <authorList>
            <person name="Gilroy R."/>
            <person name="Ravi A."/>
            <person name="Getino M."/>
            <person name="Pursley I."/>
            <person name="Horton D.L."/>
            <person name="Alikhan N.F."/>
            <person name="Baker D."/>
            <person name="Gharbi K."/>
            <person name="Hall N."/>
            <person name="Watson M."/>
            <person name="Adriaenssens E.M."/>
            <person name="Foster-Nyarko E."/>
            <person name="Jarju S."/>
            <person name="Secka A."/>
            <person name="Antonio M."/>
            <person name="Oren A."/>
            <person name="Chaudhuri R.R."/>
            <person name="La Ragione R."/>
            <person name="Hildebrand F."/>
            <person name="Pallen M.J."/>
        </authorList>
    </citation>
    <scope>NUCLEOTIDE SEQUENCE</scope>
    <source>
        <strain evidence="1">B1-13419</strain>
    </source>
</reference>
<dbReference type="AlphaFoldDB" id="A0A9D9IKQ6"/>
<dbReference type="SUPFAM" id="SSF51556">
    <property type="entry name" value="Metallo-dependent hydrolases"/>
    <property type="match status" value="1"/>
</dbReference>
<dbReference type="GO" id="GO:0006508">
    <property type="term" value="P:proteolysis"/>
    <property type="evidence" value="ECO:0007669"/>
    <property type="project" value="InterPro"/>
</dbReference>
<evidence type="ECO:0000313" key="2">
    <source>
        <dbReference type="Proteomes" id="UP000823757"/>
    </source>
</evidence>
<reference evidence="1" key="1">
    <citation type="submission" date="2020-10" db="EMBL/GenBank/DDBJ databases">
        <authorList>
            <person name="Gilroy R."/>
        </authorList>
    </citation>
    <scope>NUCLEOTIDE SEQUENCE</scope>
    <source>
        <strain evidence="1">B1-13419</strain>
    </source>
</reference>
<protein>
    <submittedName>
        <fullName evidence="1">Dipeptidase</fullName>
    </submittedName>
</protein>
<dbReference type="Gene3D" id="3.20.20.140">
    <property type="entry name" value="Metal-dependent hydrolases"/>
    <property type="match status" value="1"/>
</dbReference>
<dbReference type="InterPro" id="IPR032466">
    <property type="entry name" value="Metal_Hydrolase"/>
</dbReference>
<organism evidence="1 2">
    <name type="scientific">Candidatus Cryptobacteroides faecigallinarum</name>
    <dbReference type="NCBI Taxonomy" id="2840763"/>
    <lineage>
        <taxon>Bacteria</taxon>
        <taxon>Pseudomonadati</taxon>
        <taxon>Bacteroidota</taxon>
        <taxon>Bacteroidia</taxon>
        <taxon>Bacteroidales</taxon>
        <taxon>Candidatus Cryptobacteroides</taxon>
    </lineage>
</organism>
<name>A0A9D9IKQ6_9BACT</name>
<dbReference type="PANTHER" id="PTHR10443:SF12">
    <property type="entry name" value="DIPEPTIDASE"/>
    <property type="match status" value="1"/>
</dbReference>
<dbReference type="Pfam" id="PF01244">
    <property type="entry name" value="Peptidase_M19"/>
    <property type="match status" value="1"/>
</dbReference>
<sequence length="359" mass="39512">MFVLDSHCDTPSQIHRLRDICKDNDHAHVDLPKLKRGGVDAAFFALYTPASLSGDAATSYAFQLLSELYDAVEGSAGAASFAMSPQEALECRENGRFAVCIGMENGSPVGDSLSLLRQFWRMGVRYMTLCHSSDNLICDSCAQGNTWHGISPFGKKVIAEMNRMGMMIDLSHASDESFYDAIRLSESPVVATHSCCRALADHPRNMTDEMLKALAENGGVVQINFYPVFLDSGFASVFAESDIAREADMAEEAFISDPSDPAIRSAWYRAMDRLAGLHRPSYRRIADHIDHAVSVAGIDHVGLGSDFDGISVTPEGMEDAGKFSIIFDELRSRGYTEKDIEKIAGGNFLRVWRRVFGQR</sequence>
<dbReference type="EMBL" id="JADIMD010000069">
    <property type="protein sequence ID" value="MBO8474577.1"/>
    <property type="molecule type" value="Genomic_DNA"/>
</dbReference>
<accession>A0A9D9IKQ6</accession>
<dbReference type="Proteomes" id="UP000823757">
    <property type="component" value="Unassembled WGS sequence"/>
</dbReference>